<evidence type="ECO:0000313" key="2">
    <source>
        <dbReference type="EMBL" id="MDC3983161.1"/>
    </source>
</evidence>
<dbReference type="Proteomes" id="UP001151081">
    <property type="component" value="Unassembled WGS sequence"/>
</dbReference>
<organism evidence="2 3">
    <name type="scientific">Polyangium jinanense</name>
    <dbReference type="NCBI Taxonomy" id="2829994"/>
    <lineage>
        <taxon>Bacteria</taxon>
        <taxon>Pseudomonadati</taxon>
        <taxon>Myxococcota</taxon>
        <taxon>Polyangia</taxon>
        <taxon>Polyangiales</taxon>
        <taxon>Polyangiaceae</taxon>
        <taxon>Polyangium</taxon>
    </lineage>
</organism>
<keyword evidence="3" id="KW-1185">Reference proteome</keyword>
<proteinExistence type="predicted"/>
<accession>A0A9X3X882</accession>
<comment type="caution">
    <text evidence="2">The sequence shown here is derived from an EMBL/GenBank/DDBJ whole genome shotgun (WGS) entry which is preliminary data.</text>
</comment>
<keyword evidence="1" id="KW-0472">Membrane</keyword>
<dbReference type="AlphaFoldDB" id="A0A9X3X882"/>
<evidence type="ECO:0000256" key="1">
    <source>
        <dbReference type="SAM" id="Phobius"/>
    </source>
</evidence>
<keyword evidence="1" id="KW-0812">Transmembrane</keyword>
<gene>
    <name evidence="2" type="ORF">KEG57_21800</name>
</gene>
<feature type="transmembrane region" description="Helical" evidence="1">
    <location>
        <begin position="52"/>
        <end position="77"/>
    </location>
</feature>
<keyword evidence="1" id="KW-1133">Transmembrane helix</keyword>
<dbReference type="EMBL" id="JAGTJJ010000012">
    <property type="protein sequence ID" value="MDC3983161.1"/>
    <property type="molecule type" value="Genomic_DNA"/>
</dbReference>
<reference evidence="2 3" key="1">
    <citation type="submission" date="2021-04" db="EMBL/GenBank/DDBJ databases">
        <title>Genome analysis of Polyangium sp.</title>
        <authorList>
            <person name="Li Y."/>
            <person name="Wang J."/>
        </authorList>
    </citation>
    <scope>NUCLEOTIDE SEQUENCE [LARGE SCALE GENOMIC DNA]</scope>
    <source>
        <strain evidence="2 3">SDU14</strain>
    </source>
</reference>
<dbReference type="RefSeq" id="WP_272420980.1">
    <property type="nucleotide sequence ID" value="NZ_JAGTJJ010000012.1"/>
</dbReference>
<sequence length="91" mass="9803">MTTLWDNTANEKRAQLVGHLNDVPATIDAMSAKGLTPDQAVGQIERMVQVQAVMLATNHLFLVSMLLFIFAASIVWISPRPRAAPPPGGGH</sequence>
<protein>
    <submittedName>
        <fullName evidence="2">Uncharacterized protein</fullName>
    </submittedName>
</protein>
<evidence type="ECO:0000313" key="3">
    <source>
        <dbReference type="Proteomes" id="UP001151081"/>
    </source>
</evidence>
<name>A0A9X3X882_9BACT</name>